<evidence type="ECO:0000313" key="2">
    <source>
        <dbReference type="EMBL" id="KAK3692474.1"/>
    </source>
</evidence>
<dbReference type="EMBL" id="JAULSO010000001">
    <property type="protein sequence ID" value="KAK3692474.1"/>
    <property type="molecule type" value="Genomic_DNA"/>
</dbReference>
<keyword evidence="1" id="KW-0472">Membrane</keyword>
<keyword evidence="1" id="KW-0812">Transmembrane</keyword>
<reference evidence="2" key="1">
    <citation type="journal article" date="2023" name="Mol. Phylogenet. Evol.">
        <title>Genome-scale phylogeny and comparative genomics of the fungal order Sordariales.</title>
        <authorList>
            <person name="Hensen N."/>
            <person name="Bonometti L."/>
            <person name="Westerberg I."/>
            <person name="Brannstrom I.O."/>
            <person name="Guillou S."/>
            <person name="Cros-Aarteil S."/>
            <person name="Calhoun S."/>
            <person name="Haridas S."/>
            <person name="Kuo A."/>
            <person name="Mondo S."/>
            <person name="Pangilinan J."/>
            <person name="Riley R."/>
            <person name="LaButti K."/>
            <person name="Andreopoulos B."/>
            <person name="Lipzen A."/>
            <person name="Chen C."/>
            <person name="Yan M."/>
            <person name="Daum C."/>
            <person name="Ng V."/>
            <person name="Clum A."/>
            <person name="Steindorff A."/>
            <person name="Ohm R.A."/>
            <person name="Martin F."/>
            <person name="Silar P."/>
            <person name="Natvig D.O."/>
            <person name="Lalanne C."/>
            <person name="Gautier V."/>
            <person name="Ament-Velasquez S.L."/>
            <person name="Kruys A."/>
            <person name="Hutchinson M.I."/>
            <person name="Powell A.J."/>
            <person name="Barry K."/>
            <person name="Miller A.N."/>
            <person name="Grigoriev I.V."/>
            <person name="Debuchy R."/>
            <person name="Gladieux P."/>
            <person name="Hiltunen Thoren M."/>
            <person name="Johannesson H."/>
        </authorList>
    </citation>
    <scope>NUCLEOTIDE SEQUENCE</scope>
    <source>
        <strain evidence="2">CBS 314.62</strain>
    </source>
</reference>
<keyword evidence="1" id="KW-1133">Transmembrane helix</keyword>
<dbReference type="Proteomes" id="UP001270362">
    <property type="component" value="Unassembled WGS sequence"/>
</dbReference>
<comment type="caution">
    <text evidence="2">The sequence shown here is derived from an EMBL/GenBank/DDBJ whole genome shotgun (WGS) entry which is preliminary data.</text>
</comment>
<name>A0AAE0XFF1_9PEZI</name>
<feature type="transmembrane region" description="Helical" evidence="1">
    <location>
        <begin position="12"/>
        <end position="37"/>
    </location>
</feature>
<feature type="transmembrane region" description="Helical" evidence="1">
    <location>
        <begin position="43"/>
        <end position="67"/>
    </location>
</feature>
<reference evidence="2" key="2">
    <citation type="submission" date="2023-06" db="EMBL/GenBank/DDBJ databases">
        <authorList>
            <consortium name="Lawrence Berkeley National Laboratory"/>
            <person name="Haridas S."/>
            <person name="Hensen N."/>
            <person name="Bonometti L."/>
            <person name="Westerberg I."/>
            <person name="Brannstrom I.O."/>
            <person name="Guillou S."/>
            <person name="Cros-Aarteil S."/>
            <person name="Calhoun S."/>
            <person name="Kuo A."/>
            <person name="Mondo S."/>
            <person name="Pangilinan J."/>
            <person name="Riley R."/>
            <person name="Labutti K."/>
            <person name="Andreopoulos B."/>
            <person name="Lipzen A."/>
            <person name="Chen C."/>
            <person name="Yanf M."/>
            <person name="Daum C."/>
            <person name="Ng V."/>
            <person name="Clum A."/>
            <person name="Steindorff A."/>
            <person name="Ohm R."/>
            <person name="Martin F."/>
            <person name="Silar P."/>
            <person name="Natvig D."/>
            <person name="Lalanne C."/>
            <person name="Gautier V."/>
            <person name="Ament-Velasquez S.L."/>
            <person name="Kruys A."/>
            <person name="Hutchinson M.I."/>
            <person name="Powell A.J."/>
            <person name="Barry K."/>
            <person name="Miller A.N."/>
            <person name="Grigoriev I.V."/>
            <person name="Debuchy R."/>
            <person name="Gladieux P."/>
            <person name="Thoren M.H."/>
            <person name="Johannesson H."/>
        </authorList>
    </citation>
    <scope>NUCLEOTIDE SEQUENCE</scope>
    <source>
        <strain evidence="2">CBS 314.62</strain>
    </source>
</reference>
<gene>
    <name evidence="2" type="ORF">B0T22DRAFT_447356</name>
</gene>
<organism evidence="2 3">
    <name type="scientific">Podospora appendiculata</name>
    <dbReference type="NCBI Taxonomy" id="314037"/>
    <lineage>
        <taxon>Eukaryota</taxon>
        <taxon>Fungi</taxon>
        <taxon>Dikarya</taxon>
        <taxon>Ascomycota</taxon>
        <taxon>Pezizomycotina</taxon>
        <taxon>Sordariomycetes</taxon>
        <taxon>Sordariomycetidae</taxon>
        <taxon>Sordariales</taxon>
        <taxon>Podosporaceae</taxon>
        <taxon>Podospora</taxon>
    </lineage>
</organism>
<keyword evidence="3" id="KW-1185">Reference proteome</keyword>
<sequence length="73" mass="8973">MAHHRPCPVMCSLALLFDPVCLFFFFSSFFFPFPVWFRPDFNGVWFVCHLWWWFCSGSFFFFSFSLYQRSLRT</sequence>
<dbReference type="AlphaFoldDB" id="A0AAE0XFF1"/>
<evidence type="ECO:0000313" key="3">
    <source>
        <dbReference type="Proteomes" id="UP001270362"/>
    </source>
</evidence>
<proteinExistence type="predicted"/>
<protein>
    <submittedName>
        <fullName evidence="2">Uncharacterized protein</fullName>
    </submittedName>
</protein>
<accession>A0AAE0XFF1</accession>
<evidence type="ECO:0000256" key="1">
    <source>
        <dbReference type="SAM" id="Phobius"/>
    </source>
</evidence>